<feature type="transmembrane region" description="Helical" evidence="10">
    <location>
        <begin position="37"/>
        <end position="55"/>
    </location>
</feature>
<keyword evidence="5 10" id="KW-1133">Transmembrane helix</keyword>
<feature type="transmembrane region" description="Helical" evidence="10">
    <location>
        <begin position="7"/>
        <end position="25"/>
    </location>
</feature>
<dbReference type="Proteomes" id="UP000759537">
    <property type="component" value="Unassembled WGS sequence"/>
</dbReference>
<accession>A0A9P5MNX3</accession>
<feature type="transmembrane region" description="Helical" evidence="10">
    <location>
        <begin position="269"/>
        <end position="288"/>
    </location>
</feature>
<proteinExistence type="inferred from homology"/>
<evidence type="ECO:0000256" key="6">
    <source>
        <dbReference type="ARBA" id="ARBA00023040"/>
    </source>
</evidence>
<reference evidence="11" key="2">
    <citation type="journal article" date="2020" name="Nat. Commun.">
        <title>Large-scale genome sequencing of mycorrhizal fungi provides insights into the early evolution of symbiotic traits.</title>
        <authorList>
            <person name="Miyauchi S."/>
            <person name="Kiss E."/>
            <person name="Kuo A."/>
            <person name="Drula E."/>
            <person name="Kohler A."/>
            <person name="Sanchez-Garcia M."/>
            <person name="Morin E."/>
            <person name="Andreopoulos B."/>
            <person name="Barry K.W."/>
            <person name="Bonito G."/>
            <person name="Buee M."/>
            <person name="Carver A."/>
            <person name="Chen C."/>
            <person name="Cichocki N."/>
            <person name="Clum A."/>
            <person name="Culley D."/>
            <person name="Crous P.W."/>
            <person name="Fauchery L."/>
            <person name="Girlanda M."/>
            <person name="Hayes R.D."/>
            <person name="Keri Z."/>
            <person name="LaButti K."/>
            <person name="Lipzen A."/>
            <person name="Lombard V."/>
            <person name="Magnuson J."/>
            <person name="Maillard F."/>
            <person name="Murat C."/>
            <person name="Nolan M."/>
            <person name="Ohm R.A."/>
            <person name="Pangilinan J."/>
            <person name="Pereira M.F."/>
            <person name="Perotto S."/>
            <person name="Peter M."/>
            <person name="Pfister S."/>
            <person name="Riley R."/>
            <person name="Sitrit Y."/>
            <person name="Stielow J.B."/>
            <person name="Szollosi G."/>
            <person name="Zifcakova L."/>
            <person name="Stursova M."/>
            <person name="Spatafora J.W."/>
            <person name="Tedersoo L."/>
            <person name="Vaario L.M."/>
            <person name="Yamada A."/>
            <person name="Yan M."/>
            <person name="Wang P."/>
            <person name="Xu J."/>
            <person name="Bruns T."/>
            <person name="Baldrian P."/>
            <person name="Vilgalys R."/>
            <person name="Dunand C."/>
            <person name="Henrissat B."/>
            <person name="Grigoriev I.V."/>
            <person name="Hibbett D."/>
            <person name="Nagy L.G."/>
            <person name="Martin F.M."/>
        </authorList>
    </citation>
    <scope>NUCLEOTIDE SEQUENCE</scope>
    <source>
        <strain evidence="11">Prilba</strain>
    </source>
</reference>
<evidence type="ECO:0000256" key="3">
    <source>
        <dbReference type="ARBA" id="ARBA00022507"/>
    </source>
</evidence>
<dbReference type="GO" id="GO:0004934">
    <property type="term" value="F:mating-type alpha-factor pheromone receptor activity"/>
    <property type="evidence" value="ECO:0007669"/>
    <property type="project" value="InterPro"/>
</dbReference>
<protein>
    <submittedName>
        <fullName evidence="11">STE3-like pheromone receptor</fullName>
    </submittedName>
</protein>
<evidence type="ECO:0000256" key="9">
    <source>
        <dbReference type="ARBA" id="ARBA00023224"/>
    </source>
</evidence>
<evidence type="ECO:0000256" key="2">
    <source>
        <dbReference type="ARBA" id="ARBA00011085"/>
    </source>
</evidence>
<dbReference type="PANTHER" id="PTHR28097">
    <property type="entry name" value="PHEROMONE A FACTOR RECEPTOR"/>
    <property type="match status" value="1"/>
</dbReference>
<dbReference type="CDD" id="cd14966">
    <property type="entry name" value="7tmD_STE3"/>
    <property type="match status" value="1"/>
</dbReference>
<evidence type="ECO:0000256" key="1">
    <source>
        <dbReference type="ARBA" id="ARBA00004141"/>
    </source>
</evidence>
<dbReference type="PRINTS" id="PR00899">
    <property type="entry name" value="GPCRSTE3"/>
</dbReference>
<keyword evidence="12" id="KW-1185">Reference proteome</keyword>
<feature type="transmembrane region" description="Helical" evidence="10">
    <location>
        <begin position="203"/>
        <end position="226"/>
    </location>
</feature>
<dbReference type="OrthoDB" id="2874149at2759"/>
<name>A0A9P5MNX3_9AGAM</name>
<comment type="subcellular location">
    <subcellularLocation>
        <location evidence="1">Membrane</location>
        <topology evidence="1">Multi-pass membrane protein</topology>
    </subcellularLocation>
</comment>
<feature type="transmembrane region" description="Helical" evidence="10">
    <location>
        <begin position="153"/>
        <end position="183"/>
    </location>
</feature>
<keyword evidence="7 10" id="KW-0472">Membrane</keyword>
<evidence type="ECO:0000313" key="11">
    <source>
        <dbReference type="EMBL" id="KAF8468709.1"/>
    </source>
</evidence>
<keyword evidence="6" id="KW-0297">G-protein coupled receptor</keyword>
<comment type="similarity">
    <text evidence="2">Belongs to the G-protein coupled receptor 4 family.</text>
</comment>
<keyword evidence="4 10" id="KW-0812">Transmembrane</keyword>
<evidence type="ECO:0000256" key="10">
    <source>
        <dbReference type="SAM" id="Phobius"/>
    </source>
</evidence>
<comment type="caution">
    <text evidence="11">The sequence shown here is derived from an EMBL/GenBank/DDBJ whole genome shotgun (WGS) entry which is preliminary data.</text>
</comment>
<evidence type="ECO:0000256" key="4">
    <source>
        <dbReference type="ARBA" id="ARBA00022692"/>
    </source>
</evidence>
<evidence type="ECO:0000313" key="12">
    <source>
        <dbReference type="Proteomes" id="UP000759537"/>
    </source>
</evidence>
<dbReference type="PRINTS" id="PR00901">
    <property type="entry name" value="PHEROMONEBAR"/>
</dbReference>
<dbReference type="EMBL" id="WHVB01000030">
    <property type="protein sequence ID" value="KAF8468709.1"/>
    <property type="molecule type" value="Genomic_DNA"/>
</dbReference>
<gene>
    <name evidence="11" type="ORF">DFH94DRAFT_638278</name>
</gene>
<dbReference type="GO" id="GO:0000750">
    <property type="term" value="P:pheromone-dependent signal transduction involved in conjugation with cellular fusion"/>
    <property type="evidence" value="ECO:0007669"/>
    <property type="project" value="TreeGrafter"/>
</dbReference>
<dbReference type="PANTHER" id="PTHR28097:SF1">
    <property type="entry name" value="PHEROMONE A FACTOR RECEPTOR"/>
    <property type="match status" value="1"/>
</dbReference>
<evidence type="ECO:0000256" key="8">
    <source>
        <dbReference type="ARBA" id="ARBA00023170"/>
    </source>
</evidence>
<organism evidence="11 12">
    <name type="scientific">Russula ochroleuca</name>
    <dbReference type="NCBI Taxonomy" id="152965"/>
    <lineage>
        <taxon>Eukaryota</taxon>
        <taxon>Fungi</taxon>
        <taxon>Dikarya</taxon>
        <taxon>Basidiomycota</taxon>
        <taxon>Agaricomycotina</taxon>
        <taxon>Agaricomycetes</taxon>
        <taxon>Russulales</taxon>
        <taxon>Russulaceae</taxon>
        <taxon>Russula</taxon>
    </lineage>
</organism>
<sequence length="346" mass="39451">MSYPNQLYTAFSLIGSVFCAIPFYWHLEAWNTATCLFMIWTGLGCMMQCINSIVWNGNMINRAPVYCDISTRIQVALNSAIPACSLCINRRLYKIASMKSVVITHEDKRRAVIQDLLIGMGIPILQIISQYIISSNRYIIFEDFGPSFSNVTMLPAFFLFHMWPVAIGMVSFFYCVRTIYIFYTRQRQFSELMLAPGLSRGRYLRLMAIAGVEMLATIPLGTYLIVYDSKRPMRHWISWADTHSDYSTVYQIPAFIWKNDAASVYGLELFRWSPVACAFIFFALFGFADEAFLHYRRAYTLLASRLGFSTFTLHGSSYACVVHVGPSKLIGADPLLLLLVIHLCLT</sequence>
<keyword evidence="9" id="KW-0807">Transducer</keyword>
<feature type="transmembrane region" description="Helical" evidence="10">
    <location>
        <begin position="116"/>
        <end position="133"/>
    </location>
</feature>
<dbReference type="InterPro" id="IPR000481">
    <property type="entry name" value="GPCR_Pheromne_B_alpha_rcpt"/>
</dbReference>
<evidence type="ECO:0000256" key="7">
    <source>
        <dbReference type="ARBA" id="ARBA00023136"/>
    </source>
</evidence>
<dbReference type="InterPro" id="IPR001499">
    <property type="entry name" value="GPCR_STE3"/>
</dbReference>
<keyword evidence="3" id="KW-0589">Pheromone response</keyword>
<keyword evidence="8 11" id="KW-0675">Receptor</keyword>
<dbReference type="AlphaFoldDB" id="A0A9P5MNX3"/>
<dbReference type="GO" id="GO:0005886">
    <property type="term" value="C:plasma membrane"/>
    <property type="evidence" value="ECO:0007669"/>
    <property type="project" value="TreeGrafter"/>
</dbReference>
<reference evidence="11" key="1">
    <citation type="submission" date="2019-10" db="EMBL/GenBank/DDBJ databases">
        <authorList>
            <consortium name="DOE Joint Genome Institute"/>
            <person name="Kuo A."/>
            <person name="Miyauchi S."/>
            <person name="Kiss E."/>
            <person name="Drula E."/>
            <person name="Kohler A."/>
            <person name="Sanchez-Garcia M."/>
            <person name="Andreopoulos B."/>
            <person name="Barry K.W."/>
            <person name="Bonito G."/>
            <person name="Buee M."/>
            <person name="Carver A."/>
            <person name="Chen C."/>
            <person name="Cichocki N."/>
            <person name="Clum A."/>
            <person name="Culley D."/>
            <person name="Crous P.W."/>
            <person name="Fauchery L."/>
            <person name="Girlanda M."/>
            <person name="Hayes R."/>
            <person name="Keri Z."/>
            <person name="LaButti K."/>
            <person name="Lipzen A."/>
            <person name="Lombard V."/>
            <person name="Magnuson J."/>
            <person name="Maillard F."/>
            <person name="Morin E."/>
            <person name="Murat C."/>
            <person name="Nolan M."/>
            <person name="Ohm R."/>
            <person name="Pangilinan J."/>
            <person name="Pereira M."/>
            <person name="Perotto S."/>
            <person name="Peter M."/>
            <person name="Riley R."/>
            <person name="Sitrit Y."/>
            <person name="Stielow B."/>
            <person name="Szollosi G."/>
            <person name="Zifcakova L."/>
            <person name="Stursova M."/>
            <person name="Spatafora J.W."/>
            <person name="Tedersoo L."/>
            <person name="Vaario L.-M."/>
            <person name="Yamada A."/>
            <person name="Yan M."/>
            <person name="Wang P."/>
            <person name="Xu J."/>
            <person name="Bruns T."/>
            <person name="Baldrian P."/>
            <person name="Vilgalys R."/>
            <person name="Henrissat B."/>
            <person name="Grigoriev I.V."/>
            <person name="Hibbett D."/>
            <person name="Nagy L.G."/>
            <person name="Martin F.M."/>
        </authorList>
    </citation>
    <scope>NUCLEOTIDE SEQUENCE</scope>
    <source>
        <strain evidence="11">Prilba</strain>
    </source>
</reference>
<dbReference type="Pfam" id="PF02076">
    <property type="entry name" value="STE3"/>
    <property type="match status" value="1"/>
</dbReference>
<evidence type="ECO:0000256" key="5">
    <source>
        <dbReference type="ARBA" id="ARBA00022989"/>
    </source>
</evidence>